<comment type="caution">
    <text evidence="1">The sequence shown here is derived from an EMBL/GenBank/DDBJ whole genome shotgun (WGS) entry which is preliminary data.</text>
</comment>
<dbReference type="SUPFAM" id="SSF47598">
    <property type="entry name" value="Ribbon-helix-helix"/>
    <property type="match status" value="1"/>
</dbReference>
<protein>
    <submittedName>
        <fullName evidence="1">Putative HicB family RNase H-like nuclease</fullName>
    </submittedName>
</protein>
<reference evidence="1 2" key="1">
    <citation type="submission" date="2020-08" db="EMBL/GenBank/DDBJ databases">
        <title>Genomic Encyclopedia of Type Strains, Phase IV (KMG-V): Genome sequencing to study the core and pangenomes of soil and plant-associated prokaryotes.</title>
        <authorList>
            <person name="Whitman W."/>
        </authorList>
    </citation>
    <scope>NUCLEOTIDE SEQUENCE [LARGE SCALE GENOMIC DNA]</scope>
    <source>
        <strain evidence="1 2">B3ACCR2</strain>
    </source>
</reference>
<dbReference type="Pfam" id="PF05534">
    <property type="entry name" value="HicB"/>
    <property type="match status" value="1"/>
</dbReference>
<dbReference type="AlphaFoldDB" id="A0A839Q1G0"/>
<organism evidence="1 2">
    <name type="scientific">Terracoccus luteus</name>
    <dbReference type="NCBI Taxonomy" id="53356"/>
    <lineage>
        <taxon>Bacteria</taxon>
        <taxon>Bacillati</taxon>
        <taxon>Actinomycetota</taxon>
        <taxon>Actinomycetes</taxon>
        <taxon>Micrococcales</taxon>
        <taxon>Intrasporangiaceae</taxon>
        <taxon>Terracoccus</taxon>
    </lineage>
</organism>
<dbReference type="GO" id="GO:0006355">
    <property type="term" value="P:regulation of DNA-templated transcription"/>
    <property type="evidence" value="ECO:0007669"/>
    <property type="project" value="InterPro"/>
</dbReference>
<gene>
    <name evidence="1" type="ORF">FHW14_001625</name>
</gene>
<dbReference type="InterPro" id="IPR008651">
    <property type="entry name" value="Uncharacterised_HicB"/>
</dbReference>
<dbReference type="InterPro" id="IPR010985">
    <property type="entry name" value="Ribbon_hlx_hlx"/>
</dbReference>
<accession>A0A839Q1G0</accession>
<sequence>MMDTLDRPDVDVSHYTYRVTWSPEDSEFVATVVEFPSLSWLAPSQMEALHGLEAVLADVVVDLQSDGDTVPEPLSERAYSGRFNLRLGQKLHREVALRAAEEDLSINQWVVRKLMADG</sequence>
<dbReference type="EMBL" id="JACHVT010000003">
    <property type="protein sequence ID" value="MBB2986471.1"/>
    <property type="molecule type" value="Genomic_DNA"/>
</dbReference>
<evidence type="ECO:0000313" key="1">
    <source>
        <dbReference type="EMBL" id="MBB2986471.1"/>
    </source>
</evidence>
<dbReference type="InterPro" id="IPR035069">
    <property type="entry name" value="TTHA1013/TTHA0281-like"/>
</dbReference>
<dbReference type="SUPFAM" id="SSF143100">
    <property type="entry name" value="TTHA1013/TTHA0281-like"/>
    <property type="match status" value="1"/>
</dbReference>
<dbReference type="Proteomes" id="UP000590811">
    <property type="component" value="Unassembled WGS sequence"/>
</dbReference>
<evidence type="ECO:0000313" key="2">
    <source>
        <dbReference type="Proteomes" id="UP000590811"/>
    </source>
</evidence>
<name>A0A839Q1G0_9MICO</name>
<proteinExistence type="predicted"/>